<dbReference type="RefSeq" id="WP_208914975.1">
    <property type="nucleotide sequence ID" value="NZ_LT840184.1"/>
</dbReference>
<accession>A0A1X7HL20</accession>
<organism evidence="1 2">
    <name type="scientific">Paenibacillus uliginis N3/975</name>
    <dbReference type="NCBI Taxonomy" id="1313296"/>
    <lineage>
        <taxon>Bacteria</taxon>
        <taxon>Bacillati</taxon>
        <taxon>Bacillota</taxon>
        <taxon>Bacilli</taxon>
        <taxon>Bacillales</taxon>
        <taxon>Paenibacillaceae</taxon>
        <taxon>Paenibacillus</taxon>
    </lineage>
</organism>
<sequence length="131" mass="14790">MKHWIGRRVVVQRRDGTKVAVEGVLKIWDSVHEKLVIVPGDVVVPFHAIAKIERADRSPSLNSIGYKINHSIQFDNAVYFRSHVMVWRGDSLAASQAILTAHDAETVTLSNGIRLRKDEHSFVVRSLRGRV</sequence>
<dbReference type="STRING" id="1313296.SAMN05661091_4205"/>
<evidence type="ECO:0000313" key="1">
    <source>
        <dbReference type="EMBL" id="SMF88264.1"/>
    </source>
</evidence>
<name>A0A1X7HL20_9BACL</name>
<reference evidence="2" key="1">
    <citation type="submission" date="2017-04" db="EMBL/GenBank/DDBJ databases">
        <authorList>
            <person name="Varghese N."/>
            <person name="Submissions S."/>
        </authorList>
    </citation>
    <scope>NUCLEOTIDE SEQUENCE [LARGE SCALE GENOMIC DNA]</scope>
    <source>
        <strain evidence="2">N3/975</strain>
    </source>
</reference>
<dbReference type="Proteomes" id="UP000192940">
    <property type="component" value="Chromosome I"/>
</dbReference>
<dbReference type="EMBL" id="LT840184">
    <property type="protein sequence ID" value="SMF88264.1"/>
    <property type="molecule type" value="Genomic_DNA"/>
</dbReference>
<keyword evidence="2" id="KW-1185">Reference proteome</keyword>
<gene>
    <name evidence="1" type="ORF">SAMN05661091_4205</name>
</gene>
<evidence type="ECO:0000313" key="2">
    <source>
        <dbReference type="Proteomes" id="UP000192940"/>
    </source>
</evidence>
<proteinExistence type="predicted"/>
<dbReference type="AlphaFoldDB" id="A0A1X7HL20"/>
<protein>
    <submittedName>
        <fullName evidence="1">Uncharacterized protein</fullName>
    </submittedName>
</protein>